<accession>A0AAW1RUJ8</accession>
<dbReference type="Gene3D" id="3.40.50.1820">
    <property type="entry name" value="alpha/beta hydrolase"/>
    <property type="match status" value="1"/>
</dbReference>
<dbReference type="Proteomes" id="UP001485043">
    <property type="component" value="Unassembled WGS sequence"/>
</dbReference>
<dbReference type="PANTHER" id="PTHR43433:SF5">
    <property type="entry name" value="AB HYDROLASE-1 DOMAIN-CONTAINING PROTEIN"/>
    <property type="match status" value="1"/>
</dbReference>
<dbReference type="PANTHER" id="PTHR43433">
    <property type="entry name" value="HYDROLASE, ALPHA/BETA FOLD FAMILY PROTEIN"/>
    <property type="match status" value="1"/>
</dbReference>
<evidence type="ECO:0000313" key="3">
    <source>
        <dbReference type="Proteomes" id="UP001485043"/>
    </source>
</evidence>
<feature type="domain" description="AB hydrolase-1" evidence="1">
    <location>
        <begin position="71"/>
        <end position="276"/>
    </location>
</feature>
<reference evidence="2 3" key="1">
    <citation type="journal article" date="2024" name="Nat. Commun.">
        <title>Phylogenomics reveals the evolutionary origins of lichenization in chlorophyte algae.</title>
        <authorList>
            <person name="Puginier C."/>
            <person name="Libourel C."/>
            <person name="Otte J."/>
            <person name="Skaloud P."/>
            <person name="Haon M."/>
            <person name="Grisel S."/>
            <person name="Petersen M."/>
            <person name="Berrin J.G."/>
            <person name="Delaux P.M."/>
            <person name="Dal Grande F."/>
            <person name="Keller J."/>
        </authorList>
    </citation>
    <scope>NUCLEOTIDE SEQUENCE [LARGE SCALE GENOMIC DNA]</scope>
    <source>
        <strain evidence="2 3">SAG 2523</strain>
    </source>
</reference>
<dbReference type="InterPro" id="IPR000073">
    <property type="entry name" value="AB_hydrolase_1"/>
</dbReference>
<dbReference type="InterPro" id="IPR050471">
    <property type="entry name" value="AB_hydrolase"/>
</dbReference>
<evidence type="ECO:0000313" key="2">
    <source>
        <dbReference type="EMBL" id="KAK9837384.1"/>
    </source>
</evidence>
<gene>
    <name evidence="2" type="ORF">WJX84_002549</name>
</gene>
<dbReference type="Pfam" id="PF00561">
    <property type="entry name" value="Abhydrolase_1"/>
    <property type="match status" value="1"/>
</dbReference>
<organism evidence="2 3">
    <name type="scientific">Apatococcus fuscideae</name>
    <dbReference type="NCBI Taxonomy" id="2026836"/>
    <lineage>
        <taxon>Eukaryota</taxon>
        <taxon>Viridiplantae</taxon>
        <taxon>Chlorophyta</taxon>
        <taxon>core chlorophytes</taxon>
        <taxon>Trebouxiophyceae</taxon>
        <taxon>Chlorellales</taxon>
        <taxon>Chlorellaceae</taxon>
        <taxon>Apatococcus</taxon>
    </lineage>
</organism>
<protein>
    <recommendedName>
        <fullName evidence="1">AB hydrolase-1 domain-containing protein</fullName>
    </recommendedName>
</protein>
<comment type="caution">
    <text evidence="2">The sequence shown here is derived from an EMBL/GenBank/DDBJ whole genome shotgun (WGS) entry which is preliminary data.</text>
</comment>
<sequence length="299" mass="32311">MGLFQVVTPAQPLAGDLAERLSNCNSYPLATDYQQYLDTSFLGERQFIEVGTVNYTYYQFGPLQIQTSDIPLMMIAGQGATLSIWTPDLLKNLAAGRQVTIFDNRGIGLSTDTTTEPYSIGLYAASTVDLIEALGLEQPDILGWSLGGLIAQSIAVENGDAVSHVVLTDTTSAGQGFATSPASYQIDYSYVLPLVQNGSTIPVNFIFPDTNVGNAALCRFAAFEEVMPAEMATTDQNLRQAPAILQLVNPNFNDIYNLLPNITNPLFIIAGEQDIVLAIQNDLNIYNVVPVAAFLDDPL</sequence>
<name>A0AAW1RUJ8_9CHLO</name>
<dbReference type="SUPFAM" id="SSF53474">
    <property type="entry name" value="alpha/beta-Hydrolases"/>
    <property type="match status" value="1"/>
</dbReference>
<proteinExistence type="predicted"/>
<evidence type="ECO:0000259" key="1">
    <source>
        <dbReference type="Pfam" id="PF00561"/>
    </source>
</evidence>
<keyword evidence="3" id="KW-1185">Reference proteome</keyword>
<dbReference type="EMBL" id="JALJOV010001955">
    <property type="protein sequence ID" value="KAK9837384.1"/>
    <property type="molecule type" value="Genomic_DNA"/>
</dbReference>
<dbReference type="InterPro" id="IPR029058">
    <property type="entry name" value="AB_hydrolase_fold"/>
</dbReference>
<dbReference type="AlphaFoldDB" id="A0AAW1RUJ8"/>